<reference evidence="1 2" key="1">
    <citation type="journal article" date="2019" name="Int. J. Syst. Evol. Microbiol.">
        <title>The Global Catalogue of Microorganisms (GCM) 10K type strain sequencing project: providing services to taxonomists for standard genome sequencing and annotation.</title>
        <authorList>
            <consortium name="The Broad Institute Genomics Platform"/>
            <consortium name="The Broad Institute Genome Sequencing Center for Infectious Disease"/>
            <person name="Wu L."/>
            <person name="Ma J."/>
        </authorList>
    </citation>
    <scope>NUCLEOTIDE SEQUENCE [LARGE SCALE GENOMIC DNA]</scope>
    <source>
        <strain evidence="1 2">CGMCC 1.16026</strain>
    </source>
</reference>
<name>A0ABD5QU93_9EURY</name>
<sequence>MSECSDCGVGSNGAVLVDVDETLCTSCADGHCERCGTATEHTTIAGDFLCESCQELRRGQDTTRGEGQGALGDFA</sequence>
<protein>
    <recommendedName>
        <fullName evidence="3">Small CPxCG-related zinc finger protein</fullName>
    </recommendedName>
</protein>
<evidence type="ECO:0008006" key="3">
    <source>
        <dbReference type="Google" id="ProtNLM"/>
    </source>
</evidence>
<dbReference type="AlphaFoldDB" id="A0ABD5QU93"/>
<dbReference type="EMBL" id="JBHSKV010000017">
    <property type="protein sequence ID" value="MFC5135509.1"/>
    <property type="molecule type" value="Genomic_DNA"/>
</dbReference>
<proteinExistence type="predicted"/>
<keyword evidence="2" id="KW-1185">Reference proteome</keyword>
<organism evidence="1 2">
    <name type="scientific">Halorubrum glutamatedens</name>
    <dbReference type="NCBI Taxonomy" id="2707018"/>
    <lineage>
        <taxon>Archaea</taxon>
        <taxon>Methanobacteriati</taxon>
        <taxon>Methanobacteriota</taxon>
        <taxon>Stenosarchaea group</taxon>
        <taxon>Halobacteria</taxon>
        <taxon>Halobacteriales</taxon>
        <taxon>Haloferacaceae</taxon>
        <taxon>Halorubrum</taxon>
    </lineage>
</organism>
<comment type="caution">
    <text evidence="1">The sequence shown here is derived from an EMBL/GenBank/DDBJ whole genome shotgun (WGS) entry which is preliminary data.</text>
</comment>
<dbReference type="Proteomes" id="UP001596145">
    <property type="component" value="Unassembled WGS sequence"/>
</dbReference>
<evidence type="ECO:0000313" key="2">
    <source>
        <dbReference type="Proteomes" id="UP001596145"/>
    </source>
</evidence>
<gene>
    <name evidence="1" type="ORF">ACFPJA_12380</name>
</gene>
<accession>A0ABD5QU93</accession>
<dbReference type="RefSeq" id="WP_122106602.1">
    <property type="nucleotide sequence ID" value="NZ_JBHSKV010000017.1"/>
</dbReference>
<evidence type="ECO:0000313" key="1">
    <source>
        <dbReference type="EMBL" id="MFC5135509.1"/>
    </source>
</evidence>